<evidence type="ECO:0000313" key="2">
    <source>
        <dbReference type="EMBL" id="BAY54162.1"/>
    </source>
</evidence>
<feature type="transmembrane region" description="Helical" evidence="1">
    <location>
        <begin position="7"/>
        <end position="28"/>
    </location>
</feature>
<feature type="transmembrane region" description="Helical" evidence="1">
    <location>
        <begin position="34"/>
        <end position="54"/>
    </location>
</feature>
<proteinExistence type="predicted"/>
<feature type="transmembrane region" description="Helical" evidence="1">
    <location>
        <begin position="149"/>
        <end position="169"/>
    </location>
</feature>
<keyword evidence="3" id="KW-1185">Reference proteome</keyword>
<evidence type="ECO:0000313" key="3">
    <source>
        <dbReference type="Proteomes" id="UP000217895"/>
    </source>
</evidence>
<feature type="transmembrane region" description="Helical" evidence="1">
    <location>
        <begin position="184"/>
        <end position="201"/>
    </location>
</feature>
<dbReference type="Proteomes" id="UP000217895">
    <property type="component" value="Chromosome"/>
</dbReference>
<feature type="transmembrane region" description="Helical" evidence="1">
    <location>
        <begin position="75"/>
        <end position="100"/>
    </location>
</feature>
<dbReference type="AlphaFoldDB" id="A0A1Z4JBM9"/>
<name>A0A1Z4JBM9_LEPBY</name>
<dbReference type="EMBL" id="AP018203">
    <property type="protein sequence ID" value="BAY54162.1"/>
    <property type="molecule type" value="Genomic_DNA"/>
</dbReference>
<accession>A0A1Z4JBM9</accession>
<feature type="transmembrane region" description="Helical" evidence="1">
    <location>
        <begin position="106"/>
        <end position="128"/>
    </location>
</feature>
<organism evidence="2 3">
    <name type="scientific">Leptolyngbya boryana NIES-2135</name>
    <dbReference type="NCBI Taxonomy" id="1973484"/>
    <lineage>
        <taxon>Bacteria</taxon>
        <taxon>Bacillati</taxon>
        <taxon>Cyanobacteriota</taxon>
        <taxon>Cyanophyceae</taxon>
        <taxon>Leptolyngbyales</taxon>
        <taxon>Leptolyngbyaceae</taxon>
        <taxon>Leptolyngbya group</taxon>
        <taxon>Leptolyngbya</taxon>
    </lineage>
</organism>
<protein>
    <recommendedName>
        <fullName evidence="4">FHA domain-containing protein</fullName>
    </recommendedName>
</protein>
<evidence type="ECO:0008006" key="4">
    <source>
        <dbReference type="Google" id="ProtNLM"/>
    </source>
</evidence>
<gene>
    <name evidence="2" type="ORF">NIES2135_09760</name>
</gene>
<keyword evidence="1" id="KW-1133">Transmembrane helix</keyword>
<keyword evidence="1" id="KW-0472">Membrane</keyword>
<sequence>MRTILYFLAGMISALIGWNLGQLILYDLNWLQPFPMLVLFPCVAASLAVGLVINEIFLSNPTRLTVNFKIARKPLLIAAGLGLGSGFTIGAILTLIVWFSPAIPTWLLRVSSWLVIGAVVGFAEGLTWRWRSQEAGDSRRFQQRLMSSIALGTLASLVAAVIFELLWQFSRSEMMKFRRIEDPIGFTLLGALLGLALSIATSPSYMAALRAGTGFEFTGPNYDPDPQPYASYPRINHDLLKFVSEEPEEKQIEEGLSIQLPPRGKFLIGSGSGANIQIPHLPPHVANLNVEPRSVKLIPNNTCYDTISIDGERLDSRRTITLRHNTILAFYSQDDKKCFRFVYYNRFLDPLA</sequence>
<reference evidence="2 3" key="1">
    <citation type="submission" date="2017-06" db="EMBL/GenBank/DDBJ databases">
        <title>Genome sequencing of cyanobaciteial culture collection at National Institute for Environmental Studies (NIES).</title>
        <authorList>
            <person name="Hirose Y."/>
            <person name="Shimura Y."/>
            <person name="Fujisawa T."/>
            <person name="Nakamura Y."/>
            <person name="Kawachi M."/>
        </authorList>
    </citation>
    <scope>NUCLEOTIDE SEQUENCE [LARGE SCALE GENOMIC DNA]</scope>
    <source>
        <strain evidence="2 3">NIES-2135</strain>
    </source>
</reference>
<keyword evidence="1" id="KW-0812">Transmembrane</keyword>
<evidence type="ECO:0000256" key="1">
    <source>
        <dbReference type="SAM" id="Phobius"/>
    </source>
</evidence>